<protein>
    <recommendedName>
        <fullName evidence="1">DJ-1/PfpI domain-containing protein</fullName>
    </recommendedName>
</protein>
<dbReference type="Proteomes" id="UP000467105">
    <property type="component" value="Chromosome"/>
</dbReference>
<name>A0A7I7YY56_9MYCO</name>
<gene>
    <name evidence="2" type="ORF">MPRM_39510</name>
</gene>
<dbReference type="CDD" id="cd03139">
    <property type="entry name" value="GATase1_PfpI_2"/>
    <property type="match status" value="1"/>
</dbReference>
<evidence type="ECO:0000259" key="1">
    <source>
        <dbReference type="Pfam" id="PF01965"/>
    </source>
</evidence>
<keyword evidence="3" id="KW-1185">Reference proteome</keyword>
<dbReference type="AlphaFoldDB" id="A0A7I7YY56"/>
<evidence type="ECO:0000313" key="2">
    <source>
        <dbReference type="EMBL" id="BBZ46670.1"/>
    </source>
</evidence>
<reference evidence="2 3" key="1">
    <citation type="journal article" date="2019" name="Emerg. Microbes Infect.">
        <title>Comprehensive subspecies identification of 175 nontuberculous mycobacteria species based on 7547 genomic profiles.</title>
        <authorList>
            <person name="Matsumoto Y."/>
            <person name="Kinjo T."/>
            <person name="Motooka D."/>
            <person name="Nabeya D."/>
            <person name="Jung N."/>
            <person name="Uechi K."/>
            <person name="Horii T."/>
            <person name="Iida T."/>
            <person name="Fujita J."/>
            <person name="Nakamura S."/>
        </authorList>
    </citation>
    <scope>NUCLEOTIDE SEQUENCE [LARGE SCALE GENOMIC DNA]</scope>
    <source>
        <strain evidence="2 3">JCM 14742</strain>
    </source>
</reference>
<dbReference type="InterPro" id="IPR052158">
    <property type="entry name" value="INH-QAR"/>
</dbReference>
<proteinExistence type="predicted"/>
<dbReference type="Gene3D" id="3.40.50.880">
    <property type="match status" value="1"/>
</dbReference>
<sequence length="235" mass="24838">MAARLAATGGGAPLAGAGCGGAVTLVVIPLFPRFTALDAVGPYEVLQRIPSIEVVFAGHRRGEVRTENGMLGMTCDATFDEVAAPDVVVFPGGIGTRQLIHDDVVRAWLHAVHPNTTYTTSVCTGALLLASAGLLDGLTATTHWRAADLLNALGARYVPQRVVEHLPQRIITAAGVSSGIDMALRLVELLVDRRAAQAAQLMIEYDPQPPFDTGALDKADDATVARAADYFEERQ</sequence>
<dbReference type="EMBL" id="AP022614">
    <property type="protein sequence ID" value="BBZ46670.1"/>
    <property type="molecule type" value="Genomic_DNA"/>
</dbReference>
<accession>A0A7I7YY56</accession>
<dbReference type="GO" id="GO:0006355">
    <property type="term" value="P:regulation of DNA-templated transcription"/>
    <property type="evidence" value="ECO:0007669"/>
    <property type="project" value="TreeGrafter"/>
</dbReference>
<dbReference type="PANTHER" id="PTHR43130:SF2">
    <property type="entry name" value="DJ-1_PFPI DOMAIN-CONTAINING PROTEIN"/>
    <property type="match status" value="1"/>
</dbReference>
<dbReference type="Pfam" id="PF01965">
    <property type="entry name" value="DJ-1_PfpI"/>
    <property type="match status" value="1"/>
</dbReference>
<organism evidence="2 3">
    <name type="scientific">Mycobacterium parmense</name>
    <dbReference type="NCBI Taxonomy" id="185642"/>
    <lineage>
        <taxon>Bacteria</taxon>
        <taxon>Bacillati</taxon>
        <taxon>Actinomycetota</taxon>
        <taxon>Actinomycetes</taxon>
        <taxon>Mycobacteriales</taxon>
        <taxon>Mycobacteriaceae</taxon>
        <taxon>Mycobacterium</taxon>
        <taxon>Mycobacterium simiae complex</taxon>
    </lineage>
</organism>
<dbReference type="SUPFAM" id="SSF52317">
    <property type="entry name" value="Class I glutamine amidotransferase-like"/>
    <property type="match status" value="1"/>
</dbReference>
<dbReference type="PROSITE" id="PS51257">
    <property type="entry name" value="PROKAR_LIPOPROTEIN"/>
    <property type="match status" value="1"/>
</dbReference>
<dbReference type="PANTHER" id="PTHR43130">
    <property type="entry name" value="ARAC-FAMILY TRANSCRIPTIONAL REGULATOR"/>
    <property type="match status" value="1"/>
</dbReference>
<evidence type="ECO:0000313" key="3">
    <source>
        <dbReference type="Proteomes" id="UP000467105"/>
    </source>
</evidence>
<feature type="domain" description="DJ-1/PfpI" evidence="1">
    <location>
        <begin position="26"/>
        <end position="188"/>
    </location>
</feature>
<dbReference type="InterPro" id="IPR029062">
    <property type="entry name" value="Class_I_gatase-like"/>
</dbReference>
<dbReference type="InterPro" id="IPR002818">
    <property type="entry name" value="DJ-1/PfpI"/>
</dbReference>